<dbReference type="Proteomes" id="UP000576082">
    <property type="component" value="Unassembled WGS sequence"/>
</dbReference>
<dbReference type="AlphaFoldDB" id="A0A7X9RXM8"/>
<accession>A0A7X9RXM8</accession>
<keyword evidence="2" id="KW-1185">Reference proteome</keyword>
<comment type="caution">
    <text evidence="1">The sequence shown here is derived from an EMBL/GenBank/DDBJ whole genome shotgun (WGS) entry which is preliminary data.</text>
</comment>
<name>A0A7X9RXM8_9BACT</name>
<evidence type="ECO:0000313" key="2">
    <source>
        <dbReference type="Proteomes" id="UP000576082"/>
    </source>
</evidence>
<evidence type="ECO:0000313" key="1">
    <source>
        <dbReference type="EMBL" id="NME70565.1"/>
    </source>
</evidence>
<proteinExistence type="predicted"/>
<organism evidence="1 2">
    <name type="scientific">Flammeovirga aprica JL-4</name>
    <dbReference type="NCBI Taxonomy" id="694437"/>
    <lineage>
        <taxon>Bacteria</taxon>
        <taxon>Pseudomonadati</taxon>
        <taxon>Bacteroidota</taxon>
        <taxon>Cytophagia</taxon>
        <taxon>Cytophagales</taxon>
        <taxon>Flammeovirgaceae</taxon>
        <taxon>Flammeovirga</taxon>
    </lineage>
</organism>
<sequence length="108" mass="12377">MASYQFLKSQVYQELKTPPNVIASLEIGFTPESSRLPVARDMALYYLLEVKRLYADYPEYLDRAKKSLAFSASIQLFELKSMASSQHYPAPFPLPELDKDADYSDLPF</sequence>
<reference evidence="1 2" key="1">
    <citation type="submission" date="2020-04" db="EMBL/GenBank/DDBJ databases">
        <title>Flammeovirga sp. SR4, a novel species isolated from seawater.</title>
        <authorList>
            <person name="Wang X."/>
        </authorList>
    </citation>
    <scope>NUCLEOTIDE SEQUENCE [LARGE SCALE GENOMIC DNA]</scope>
    <source>
        <strain evidence="1 2">ATCC 23126</strain>
    </source>
</reference>
<protein>
    <submittedName>
        <fullName evidence="1">Uncharacterized protein</fullName>
    </submittedName>
</protein>
<gene>
    <name evidence="1" type="ORF">HHU12_21495</name>
</gene>
<dbReference type="EMBL" id="JABANE010000067">
    <property type="protein sequence ID" value="NME70565.1"/>
    <property type="molecule type" value="Genomic_DNA"/>
</dbReference>